<dbReference type="SMART" id="SM00636">
    <property type="entry name" value="Glyco_18"/>
    <property type="match status" value="1"/>
</dbReference>
<dbReference type="EMBL" id="LMZQ01000013">
    <property type="protein sequence ID" value="KRT15030.1"/>
    <property type="molecule type" value="Genomic_DNA"/>
</dbReference>
<feature type="domain" description="GH18" evidence="7">
    <location>
        <begin position="27"/>
        <end position="324"/>
    </location>
</feature>
<dbReference type="PANTHER" id="PTHR11177">
    <property type="entry name" value="CHITINASE"/>
    <property type="match status" value="1"/>
</dbReference>
<sequence>MYRSFFYIRLIVLLTVLFSSQGLSAKFKVVGYLRSNNNLLNDVKSIDLNKLTHLFIAFINPEPNGEFKEYDQLKAVVDLAHRSQVKVMISCGGGSRHLFLDTLLAIKNRTRVVNNFIAFAEQYNLDGIDVDIENDDISADYEPFVMALSVELHQKNKEISAALAFSTRKRITDPSLNAFDFVTLMAYDKHAPWRPNDPGQHSPISMAKEQIDYWTNERGLNRQKVIIGVPFYGYGFGSLPDNDKKYREMAFKDIVANFKDAENVDEVQLPGGGGVVYCNGSETIRKKTLLALKETGGIMIWQLMHDASGDHSLLGVINKTLLTQRNKL</sequence>
<reference evidence="8 9" key="1">
    <citation type="submission" date="2015-11" db="EMBL/GenBank/DDBJ databases">
        <title>Sequence of Pedobacter ginsenosidimutans.</title>
        <authorList>
            <person name="Carson E."/>
            <person name="Keyser V."/>
            <person name="Newman J."/>
            <person name="Miller J."/>
        </authorList>
    </citation>
    <scope>NUCLEOTIDE SEQUENCE [LARGE SCALE GENOMIC DNA]</scope>
    <source>
        <strain evidence="8 9">KACC 14530</strain>
    </source>
</reference>
<dbReference type="GO" id="GO:0005576">
    <property type="term" value="C:extracellular region"/>
    <property type="evidence" value="ECO:0007669"/>
    <property type="project" value="TreeGrafter"/>
</dbReference>
<evidence type="ECO:0000256" key="6">
    <source>
        <dbReference type="RuleBase" id="RU004453"/>
    </source>
</evidence>
<dbReference type="InterPro" id="IPR001579">
    <property type="entry name" value="Glyco_hydro_18_chit_AS"/>
</dbReference>
<dbReference type="PANTHER" id="PTHR11177:SF317">
    <property type="entry name" value="CHITINASE 12-RELATED"/>
    <property type="match status" value="1"/>
</dbReference>
<dbReference type="PROSITE" id="PS51910">
    <property type="entry name" value="GH18_2"/>
    <property type="match status" value="1"/>
</dbReference>
<name>A0A0T5VMG3_9SPHI</name>
<evidence type="ECO:0000259" key="7">
    <source>
        <dbReference type="PROSITE" id="PS51910"/>
    </source>
</evidence>
<gene>
    <name evidence="8" type="ORF">ASU31_17100</name>
</gene>
<dbReference type="GO" id="GO:0005975">
    <property type="term" value="P:carbohydrate metabolic process"/>
    <property type="evidence" value="ECO:0007669"/>
    <property type="project" value="InterPro"/>
</dbReference>
<dbReference type="Gene3D" id="3.40.5.30">
    <property type="entry name" value="(Trans)glycosidases - domain 2"/>
    <property type="match status" value="1"/>
</dbReference>
<evidence type="ECO:0000256" key="2">
    <source>
        <dbReference type="ARBA" id="ARBA00012729"/>
    </source>
</evidence>
<dbReference type="GO" id="GO:0008843">
    <property type="term" value="F:endochitinase activity"/>
    <property type="evidence" value="ECO:0007669"/>
    <property type="project" value="UniProtKB-EC"/>
</dbReference>
<dbReference type="SUPFAM" id="SSF51445">
    <property type="entry name" value="(Trans)glycosidases"/>
    <property type="match status" value="1"/>
</dbReference>
<dbReference type="Proteomes" id="UP000051950">
    <property type="component" value="Unassembled WGS sequence"/>
</dbReference>
<dbReference type="InterPro" id="IPR050314">
    <property type="entry name" value="Glycosyl_Hydrlase_18"/>
</dbReference>
<dbReference type="Pfam" id="PF00704">
    <property type="entry name" value="Glyco_hydro_18"/>
    <property type="match status" value="1"/>
</dbReference>
<evidence type="ECO:0000256" key="1">
    <source>
        <dbReference type="ARBA" id="ARBA00000822"/>
    </source>
</evidence>
<evidence type="ECO:0000256" key="5">
    <source>
        <dbReference type="RuleBase" id="RU000489"/>
    </source>
</evidence>
<evidence type="ECO:0000256" key="4">
    <source>
        <dbReference type="ARBA" id="ARBA00023295"/>
    </source>
</evidence>
<proteinExistence type="inferred from homology"/>
<dbReference type="RefSeq" id="WP_057933483.1">
    <property type="nucleotide sequence ID" value="NZ_LMZQ01000013.1"/>
</dbReference>
<dbReference type="GO" id="GO:0008061">
    <property type="term" value="F:chitin binding"/>
    <property type="evidence" value="ECO:0007669"/>
    <property type="project" value="InterPro"/>
</dbReference>
<evidence type="ECO:0000313" key="9">
    <source>
        <dbReference type="Proteomes" id="UP000051950"/>
    </source>
</evidence>
<dbReference type="EC" id="3.2.1.14" evidence="2"/>
<comment type="caution">
    <text evidence="8">The sequence shown here is derived from an EMBL/GenBank/DDBJ whole genome shotgun (WGS) entry which is preliminary data.</text>
</comment>
<accession>A0A0T5VMG3</accession>
<evidence type="ECO:0000313" key="8">
    <source>
        <dbReference type="EMBL" id="KRT15030.1"/>
    </source>
</evidence>
<comment type="similarity">
    <text evidence="6">Belongs to the glycosyl hydrolase 18 family.</text>
</comment>
<dbReference type="GO" id="GO:0006032">
    <property type="term" value="P:chitin catabolic process"/>
    <property type="evidence" value="ECO:0007669"/>
    <property type="project" value="TreeGrafter"/>
</dbReference>
<dbReference type="OrthoDB" id="9775889at2"/>
<keyword evidence="4 5" id="KW-0326">Glycosidase</keyword>
<organism evidence="8 9">
    <name type="scientific">Pedobacter ginsenosidimutans</name>
    <dbReference type="NCBI Taxonomy" id="687842"/>
    <lineage>
        <taxon>Bacteria</taxon>
        <taxon>Pseudomonadati</taxon>
        <taxon>Bacteroidota</taxon>
        <taxon>Sphingobacteriia</taxon>
        <taxon>Sphingobacteriales</taxon>
        <taxon>Sphingobacteriaceae</taxon>
        <taxon>Pedobacter</taxon>
    </lineage>
</organism>
<keyword evidence="3 5" id="KW-0378">Hydrolase</keyword>
<evidence type="ECO:0000256" key="3">
    <source>
        <dbReference type="ARBA" id="ARBA00022801"/>
    </source>
</evidence>
<protein>
    <recommendedName>
        <fullName evidence="2">chitinase</fullName>
        <ecNumber evidence="2">3.2.1.14</ecNumber>
    </recommendedName>
</protein>
<dbReference type="InterPro" id="IPR017853">
    <property type="entry name" value="GH"/>
</dbReference>
<dbReference type="InterPro" id="IPR011583">
    <property type="entry name" value="Chitinase_II/V-like_cat"/>
</dbReference>
<comment type="catalytic activity">
    <reaction evidence="1">
        <text>Random endo-hydrolysis of N-acetyl-beta-D-glucosaminide (1-&gt;4)-beta-linkages in chitin and chitodextrins.</text>
        <dbReference type="EC" id="3.2.1.14"/>
    </reaction>
</comment>
<dbReference type="AlphaFoldDB" id="A0A0T5VMG3"/>
<dbReference type="PROSITE" id="PS01095">
    <property type="entry name" value="GH18_1"/>
    <property type="match status" value="1"/>
</dbReference>
<dbReference type="InterPro" id="IPR001223">
    <property type="entry name" value="Glyco_hydro18_cat"/>
</dbReference>
<dbReference type="Gene3D" id="3.20.20.80">
    <property type="entry name" value="Glycosidases"/>
    <property type="match status" value="1"/>
</dbReference>
<keyword evidence="9" id="KW-1185">Reference proteome</keyword>
<dbReference type="STRING" id="687842.ASU31_17100"/>